<dbReference type="Proteomes" id="UP000177197">
    <property type="component" value="Unassembled WGS sequence"/>
</dbReference>
<evidence type="ECO:0000313" key="1">
    <source>
        <dbReference type="EMBL" id="OGD39958.1"/>
    </source>
</evidence>
<proteinExistence type="predicted"/>
<dbReference type="AlphaFoldDB" id="A0A1F5CAW8"/>
<evidence type="ECO:0000313" key="2">
    <source>
        <dbReference type="Proteomes" id="UP000177197"/>
    </source>
</evidence>
<comment type="caution">
    <text evidence="1">The sequence shown here is derived from an EMBL/GenBank/DDBJ whole genome shotgun (WGS) entry which is preliminary data.</text>
</comment>
<organism evidence="1 2">
    <name type="scientific">Candidatus Azambacteria bacterium RIFCSPLOWO2_02_FULL_44_14</name>
    <dbReference type="NCBI Taxonomy" id="1797306"/>
    <lineage>
        <taxon>Bacteria</taxon>
        <taxon>Candidatus Azamiibacteriota</taxon>
    </lineage>
</organism>
<protein>
    <submittedName>
        <fullName evidence="1">Uncharacterized protein</fullName>
    </submittedName>
</protein>
<dbReference type="EMBL" id="MEYV01000015">
    <property type="protein sequence ID" value="OGD39958.1"/>
    <property type="molecule type" value="Genomic_DNA"/>
</dbReference>
<reference evidence="1 2" key="1">
    <citation type="journal article" date="2016" name="Nat. Commun.">
        <title>Thousands of microbial genomes shed light on interconnected biogeochemical processes in an aquifer system.</title>
        <authorList>
            <person name="Anantharaman K."/>
            <person name="Brown C.T."/>
            <person name="Hug L.A."/>
            <person name="Sharon I."/>
            <person name="Castelle C.J."/>
            <person name="Probst A.J."/>
            <person name="Thomas B.C."/>
            <person name="Singh A."/>
            <person name="Wilkins M.J."/>
            <person name="Karaoz U."/>
            <person name="Brodie E.L."/>
            <person name="Williams K.H."/>
            <person name="Hubbard S.S."/>
            <person name="Banfield J.F."/>
        </authorList>
    </citation>
    <scope>NUCLEOTIDE SEQUENCE [LARGE SCALE GENOMIC DNA]</scope>
</reference>
<gene>
    <name evidence="1" type="ORF">A3I30_01965</name>
</gene>
<accession>A0A1F5CAW8</accession>
<sequence length="105" mass="11639">MARENLCPFCGIHGVNLFSGLFFKEEAINAVSPIEVRELAREVLVCGRESCMNYGIPGLTKLFVTGSLEGLYCPVCSVWNLQLDYSAQECHDFKCSCGFMFGVIN</sequence>
<name>A0A1F5CAW8_9BACT</name>